<protein>
    <submittedName>
        <fullName evidence="1">Phage protein</fullName>
    </submittedName>
</protein>
<gene>
    <name evidence="1" type="ORF">J416_14113</name>
</gene>
<sequence length="57" mass="6504">MATKSFTTDFKFNRKQAQKLINAIEDSKDMQYKPSQRVNEVSDPEAIKNIIQSAKGN</sequence>
<evidence type="ECO:0000313" key="1">
    <source>
        <dbReference type="EMBL" id="ENH95776.1"/>
    </source>
</evidence>
<keyword evidence="2" id="KW-1185">Reference proteome</keyword>
<accession>N4WRD6</accession>
<name>N4WRD6_9BACI</name>
<evidence type="ECO:0000313" key="2">
    <source>
        <dbReference type="Proteomes" id="UP000012283"/>
    </source>
</evidence>
<dbReference type="RefSeq" id="WP_003473629.1">
    <property type="nucleotide sequence ID" value="NZ_APML01000074.1"/>
</dbReference>
<proteinExistence type="predicted"/>
<reference evidence="1 2" key="1">
    <citation type="submission" date="2013-03" db="EMBL/GenBank/DDBJ databases">
        <title>Draft genome sequence of Gracibacillus halophilus YIM-C55.5, a moderately halophilic and thermophilic organism from the Xiaochaidamu salt lake.</title>
        <authorList>
            <person name="Sugumar T."/>
            <person name="Polireddy D.R."/>
            <person name="Antony A."/>
            <person name="Madhava Y.R."/>
            <person name="Sivakumar N."/>
        </authorList>
    </citation>
    <scope>NUCLEOTIDE SEQUENCE [LARGE SCALE GENOMIC DNA]</scope>
    <source>
        <strain evidence="1 2">YIM-C55.5</strain>
    </source>
</reference>
<comment type="caution">
    <text evidence="1">The sequence shown here is derived from an EMBL/GenBank/DDBJ whole genome shotgun (WGS) entry which is preliminary data.</text>
</comment>
<dbReference type="Proteomes" id="UP000012283">
    <property type="component" value="Unassembled WGS sequence"/>
</dbReference>
<organism evidence="1 2">
    <name type="scientific">Gracilibacillus halophilus YIM-C55.5</name>
    <dbReference type="NCBI Taxonomy" id="1308866"/>
    <lineage>
        <taxon>Bacteria</taxon>
        <taxon>Bacillati</taxon>
        <taxon>Bacillota</taxon>
        <taxon>Bacilli</taxon>
        <taxon>Bacillales</taxon>
        <taxon>Bacillaceae</taxon>
        <taxon>Gracilibacillus</taxon>
    </lineage>
</organism>
<dbReference type="PATRIC" id="fig|1308866.3.peg.2843"/>
<dbReference type="EMBL" id="APML01000074">
    <property type="protein sequence ID" value="ENH95776.1"/>
    <property type="molecule type" value="Genomic_DNA"/>
</dbReference>
<dbReference type="AlphaFoldDB" id="N4WRD6"/>